<protein>
    <submittedName>
        <fullName evidence="2">Asp23/Gls24 family envelope stress response protein</fullName>
    </submittedName>
</protein>
<reference evidence="3" key="1">
    <citation type="submission" date="2019-02" db="EMBL/GenBank/DDBJ databases">
        <title>Glaciihabitans arcticus sp. nov., a psychrotolerant bacterium isolated from polar soil.</title>
        <authorList>
            <person name="Dahal R.H."/>
        </authorList>
    </citation>
    <scope>NUCLEOTIDE SEQUENCE [LARGE SCALE GENOMIC DNA]</scope>
    <source>
        <strain evidence="3">RP-3-7</strain>
    </source>
</reference>
<gene>
    <name evidence="2" type="ORF">EYE40_12795</name>
</gene>
<dbReference type="Proteomes" id="UP000294194">
    <property type="component" value="Unassembled WGS sequence"/>
</dbReference>
<dbReference type="PANTHER" id="PTHR34297">
    <property type="entry name" value="HYPOTHETICAL CYTOSOLIC PROTEIN-RELATED"/>
    <property type="match status" value="1"/>
</dbReference>
<name>A0A4Q9GY67_9MICO</name>
<comment type="caution">
    <text evidence="2">The sequence shown here is derived from an EMBL/GenBank/DDBJ whole genome shotgun (WGS) entry which is preliminary data.</text>
</comment>
<dbReference type="EMBL" id="SISG01000001">
    <property type="protein sequence ID" value="TBN58197.1"/>
    <property type="molecule type" value="Genomic_DNA"/>
</dbReference>
<dbReference type="PANTHER" id="PTHR34297:SF3">
    <property type="entry name" value="ALKALINE SHOCK PROTEIN 23"/>
    <property type="match status" value="1"/>
</dbReference>
<dbReference type="AlphaFoldDB" id="A0A4Q9GY67"/>
<evidence type="ECO:0000313" key="2">
    <source>
        <dbReference type="EMBL" id="TBN58197.1"/>
    </source>
</evidence>
<proteinExistence type="inferred from homology"/>
<dbReference type="RefSeq" id="WP_130982304.1">
    <property type="nucleotide sequence ID" value="NZ_SISG01000001.1"/>
</dbReference>
<sequence>MAVQKASTTPVTVTDLGNVTVASGTTVIVDPVIAKIAGIAAREVPGVFALGGGAARVVGAIRDAIGSTDLSQGVKVEVGETQVAADVTIVVEYPLPLQQVADQVRAAVAAAITDLVGMQVAEINVTVTDVHIPGDDDTEPTETRVV</sequence>
<evidence type="ECO:0000313" key="3">
    <source>
        <dbReference type="Proteomes" id="UP000294194"/>
    </source>
</evidence>
<keyword evidence="3" id="KW-1185">Reference proteome</keyword>
<accession>A0A4Q9GY67</accession>
<organism evidence="2 3">
    <name type="scientific">Glaciihabitans arcticus</name>
    <dbReference type="NCBI Taxonomy" id="2668039"/>
    <lineage>
        <taxon>Bacteria</taxon>
        <taxon>Bacillati</taxon>
        <taxon>Actinomycetota</taxon>
        <taxon>Actinomycetes</taxon>
        <taxon>Micrococcales</taxon>
        <taxon>Microbacteriaceae</taxon>
        <taxon>Glaciihabitans</taxon>
    </lineage>
</organism>
<comment type="similarity">
    <text evidence="1">Belongs to the asp23 family.</text>
</comment>
<dbReference type="InterPro" id="IPR005531">
    <property type="entry name" value="Asp23"/>
</dbReference>
<dbReference type="Pfam" id="PF03780">
    <property type="entry name" value="Asp23"/>
    <property type="match status" value="1"/>
</dbReference>
<evidence type="ECO:0000256" key="1">
    <source>
        <dbReference type="ARBA" id="ARBA00005721"/>
    </source>
</evidence>